<dbReference type="Gene3D" id="2.60.40.640">
    <property type="match status" value="2"/>
</dbReference>
<dbReference type="PANTHER" id="PTHR11188">
    <property type="entry name" value="ARRESTIN DOMAIN CONTAINING PROTEIN"/>
    <property type="match status" value="1"/>
</dbReference>
<proteinExistence type="predicted"/>
<reference evidence="3" key="1">
    <citation type="journal article" date="2020" name="Fungal Divers.">
        <title>Resolving the Mortierellaceae phylogeny through synthesis of multi-gene phylogenetics and phylogenomics.</title>
        <authorList>
            <person name="Vandepol N."/>
            <person name="Liber J."/>
            <person name="Desiro A."/>
            <person name="Na H."/>
            <person name="Kennedy M."/>
            <person name="Barry K."/>
            <person name="Grigoriev I.V."/>
            <person name="Miller A.N."/>
            <person name="O'Donnell K."/>
            <person name="Stajich J.E."/>
            <person name="Bonito G."/>
        </authorList>
    </citation>
    <scope>NUCLEOTIDE SEQUENCE</scope>
    <source>
        <strain evidence="3">MES-2147</strain>
    </source>
</reference>
<evidence type="ECO:0008006" key="5">
    <source>
        <dbReference type="Google" id="ProtNLM"/>
    </source>
</evidence>
<evidence type="ECO:0000313" key="3">
    <source>
        <dbReference type="EMBL" id="KAF9953830.1"/>
    </source>
</evidence>
<gene>
    <name evidence="3" type="ORF">BGZ65_004440</name>
</gene>
<dbReference type="Proteomes" id="UP000749646">
    <property type="component" value="Unassembled WGS sequence"/>
</dbReference>
<dbReference type="InterPro" id="IPR014752">
    <property type="entry name" value="Arrestin-like_C"/>
</dbReference>
<dbReference type="GO" id="GO:0005737">
    <property type="term" value="C:cytoplasm"/>
    <property type="evidence" value="ECO:0007669"/>
    <property type="project" value="TreeGrafter"/>
</dbReference>
<dbReference type="InterPro" id="IPR011021">
    <property type="entry name" value="Arrestin-like_N"/>
</dbReference>
<dbReference type="SUPFAM" id="SSF81296">
    <property type="entry name" value="E set domains"/>
    <property type="match status" value="1"/>
</dbReference>
<evidence type="ECO:0000259" key="1">
    <source>
        <dbReference type="Pfam" id="PF00339"/>
    </source>
</evidence>
<dbReference type="EMBL" id="JAAAHW010006877">
    <property type="protein sequence ID" value="KAF9953830.1"/>
    <property type="molecule type" value="Genomic_DNA"/>
</dbReference>
<feature type="domain" description="Arrestin C-terminal-like" evidence="2">
    <location>
        <begin position="217"/>
        <end position="327"/>
    </location>
</feature>
<dbReference type="InterPro" id="IPR011022">
    <property type="entry name" value="Arrestin_C-like"/>
</dbReference>
<protein>
    <recommendedName>
        <fullName evidence="5">Arrestin C-terminal-like domain-containing protein</fullName>
    </recommendedName>
</protein>
<comment type="caution">
    <text evidence="3">The sequence shown here is derived from an EMBL/GenBank/DDBJ whole genome shotgun (WGS) entry which is preliminary data.</text>
</comment>
<feature type="non-terminal residue" evidence="3">
    <location>
        <position position="1"/>
    </location>
</feature>
<name>A0A9P6LYC2_9FUNG</name>
<dbReference type="OrthoDB" id="441210at2759"/>
<dbReference type="Pfam" id="PF00339">
    <property type="entry name" value="Arrestin_N"/>
    <property type="match status" value="1"/>
</dbReference>
<evidence type="ECO:0000313" key="4">
    <source>
        <dbReference type="Proteomes" id="UP000749646"/>
    </source>
</evidence>
<keyword evidence="4" id="KW-1185">Reference proteome</keyword>
<dbReference type="GO" id="GO:0015031">
    <property type="term" value="P:protein transport"/>
    <property type="evidence" value="ECO:0007669"/>
    <property type="project" value="TreeGrafter"/>
</dbReference>
<feature type="domain" description="Arrestin-like N-terminal" evidence="1">
    <location>
        <begin position="61"/>
        <end position="165"/>
    </location>
</feature>
<dbReference type="PANTHER" id="PTHR11188:SF17">
    <property type="entry name" value="FI21816P1"/>
    <property type="match status" value="1"/>
</dbReference>
<sequence>MARCVHRRRGRENFDSIIVVEADIYWLVFQDLHGCSIASDTDMKKLGISLLANATGSHVPGCYLPGDTLGGHVHFTTSSSIKYTCLRIQFIGLVTTKIAKAEEQIHVLNQQLVLLGNSDNANEYGINEGKYSWPFQFMIPRHHIPSSGKYRHGTVKYSVLATLTSLGFKGTMRNLKASQAIVFKDLINVKVEPYSLPVFAKGKSNLRPEANDPKNIATASVKVSRSAYLKGQKIHMEIDLYHPSKIQRNPGCFIQLIRRESYYAGDYAKEYTDTITTCAEALVVNSPLRTGKIISEVTIPDSALPTMTATKAIVIEYYLTILFDMRKTSLLEARHSKAIKSKKRKHLLSTPGGFEIH</sequence>
<dbReference type="InterPro" id="IPR050357">
    <property type="entry name" value="Arrestin_domain-protein"/>
</dbReference>
<dbReference type="InterPro" id="IPR014756">
    <property type="entry name" value="Ig_E-set"/>
</dbReference>
<evidence type="ECO:0000259" key="2">
    <source>
        <dbReference type="Pfam" id="PF02752"/>
    </source>
</evidence>
<accession>A0A9P6LYC2</accession>
<organism evidence="3 4">
    <name type="scientific">Modicella reniformis</name>
    <dbReference type="NCBI Taxonomy" id="1440133"/>
    <lineage>
        <taxon>Eukaryota</taxon>
        <taxon>Fungi</taxon>
        <taxon>Fungi incertae sedis</taxon>
        <taxon>Mucoromycota</taxon>
        <taxon>Mortierellomycotina</taxon>
        <taxon>Mortierellomycetes</taxon>
        <taxon>Mortierellales</taxon>
        <taxon>Mortierellaceae</taxon>
        <taxon>Modicella</taxon>
    </lineage>
</organism>
<dbReference type="AlphaFoldDB" id="A0A9P6LYC2"/>
<dbReference type="Pfam" id="PF02752">
    <property type="entry name" value="Arrestin_C"/>
    <property type="match status" value="1"/>
</dbReference>